<dbReference type="GO" id="GO:0005524">
    <property type="term" value="F:ATP binding"/>
    <property type="evidence" value="ECO:0007669"/>
    <property type="project" value="InterPro"/>
</dbReference>
<feature type="domain" description="ArsA/GET3 Anion-transporting ATPase-like" evidence="1">
    <location>
        <begin position="1"/>
        <end position="43"/>
    </location>
</feature>
<accession>A0A2P6P5Q3</accession>
<comment type="caution">
    <text evidence="2">The sequence shown here is derived from an EMBL/GenBank/DDBJ whole genome shotgun (WGS) entry which is preliminary data.</text>
</comment>
<dbReference type="GO" id="GO:0071816">
    <property type="term" value="P:tail-anchored membrane protein insertion into ER membrane"/>
    <property type="evidence" value="ECO:0007669"/>
    <property type="project" value="TreeGrafter"/>
</dbReference>
<keyword evidence="3" id="KW-1185">Reference proteome</keyword>
<dbReference type="Pfam" id="PF02374">
    <property type="entry name" value="ArsA_ATPase"/>
    <property type="match status" value="1"/>
</dbReference>
<dbReference type="PANTHER" id="PTHR10803:SF0">
    <property type="entry name" value="ATPASE GET3B"/>
    <property type="match status" value="1"/>
</dbReference>
<evidence type="ECO:0000313" key="3">
    <source>
        <dbReference type="Proteomes" id="UP000238479"/>
    </source>
</evidence>
<dbReference type="GO" id="GO:0016887">
    <property type="term" value="F:ATP hydrolysis activity"/>
    <property type="evidence" value="ECO:0007669"/>
    <property type="project" value="InterPro"/>
</dbReference>
<keyword evidence="2" id="KW-0378">Hydrolase</keyword>
<protein>
    <submittedName>
        <fullName evidence="2">Putative arsenite-transporting ATPase</fullName>
        <ecNumber evidence="2">3.6.3.16</ecNumber>
    </submittedName>
</protein>
<dbReference type="InterPro" id="IPR027417">
    <property type="entry name" value="P-loop_NTPase"/>
</dbReference>
<reference evidence="2 3" key="1">
    <citation type="journal article" date="2018" name="Nat. Genet.">
        <title>The Rosa genome provides new insights in the design of modern roses.</title>
        <authorList>
            <person name="Bendahmane M."/>
        </authorList>
    </citation>
    <scope>NUCLEOTIDE SEQUENCE [LARGE SCALE GENOMIC DNA]</scope>
    <source>
        <strain evidence="3">cv. Old Blush</strain>
    </source>
</reference>
<dbReference type="InterPro" id="IPR016300">
    <property type="entry name" value="ATPase_ArsA/GET3"/>
</dbReference>
<name>A0A2P6P5Q3_ROSCH</name>
<dbReference type="Gene3D" id="3.40.50.300">
    <property type="entry name" value="P-loop containing nucleotide triphosphate hydrolases"/>
    <property type="match status" value="1"/>
</dbReference>
<dbReference type="AlphaFoldDB" id="A0A2P6P5Q3"/>
<dbReference type="Proteomes" id="UP000238479">
    <property type="component" value="Chromosome 7"/>
</dbReference>
<dbReference type="Gramene" id="PRQ17265">
    <property type="protein sequence ID" value="PRQ17265"/>
    <property type="gene ID" value="RchiOBHm_Chr7g0193101"/>
</dbReference>
<evidence type="ECO:0000313" key="2">
    <source>
        <dbReference type="EMBL" id="PRQ17265.1"/>
    </source>
</evidence>
<organism evidence="2 3">
    <name type="scientific">Rosa chinensis</name>
    <name type="common">China rose</name>
    <dbReference type="NCBI Taxonomy" id="74649"/>
    <lineage>
        <taxon>Eukaryota</taxon>
        <taxon>Viridiplantae</taxon>
        <taxon>Streptophyta</taxon>
        <taxon>Embryophyta</taxon>
        <taxon>Tracheophyta</taxon>
        <taxon>Spermatophyta</taxon>
        <taxon>Magnoliopsida</taxon>
        <taxon>eudicotyledons</taxon>
        <taxon>Gunneridae</taxon>
        <taxon>Pentapetalae</taxon>
        <taxon>rosids</taxon>
        <taxon>fabids</taxon>
        <taxon>Rosales</taxon>
        <taxon>Rosaceae</taxon>
        <taxon>Rosoideae</taxon>
        <taxon>Rosoideae incertae sedis</taxon>
        <taxon>Rosa</taxon>
    </lineage>
</organism>
<dbReference type="GO" id="GO:0043529">
    <property type="term" value="C:GET complex"/>
    <property type="evidence" value="ECO:0007669"/>
    <property type="project" value="TreeGrafter"/>
</dbReference>
<dbReference type="SUPFAM" id="SSF52540">
    <property type="entry name" value="P-loop containing nucleoside triphosphate hydrolases"/>
    <property type="match status" value="1"/>
</dbReference>
<dbReference type="InterPro" id="IPR025723">
    <property type="entry name" value="ArsA/GET3_ATPase-like"/>
</dbReference>
<proteinExistence type="predicted"/>
<dbReference type="STRING" id="74649.A0A2P6P5Q3"/>
<evidence type="ECO:0000259" key="1">
    <source>
        <dbReference type="Pfam" id="PF02374"/>
    </source>
</evidence>
<dbReference type="EMBL" id="PDCK01000045">
    <property type="protein sequence ID" value="PRQ17265.1"/>
    <property type="molecule type" value="Genomic_DNA"/>
</dbReference>
<gene>
    <name evidence="2" type="ORF">RchiOBHm_Chr7g0193101</name>
</gene>
<dbReference type="PANTHER" id="PTHR10803">
    <property type="entry name" value="ARSENICAL PUMP-DRIVING ATPASE ARSENITE-TRANSLOCATING ATPASE"/>
    <property type="match status" value="1"/>
</dbReference>
<dbReference type="EC" id="3.6.3.16" evidence="2"/>
<sequence length="52" mass="5202">MLGGKGGVGKTSCAASVALKFANNGHPTLVVSTDPTHSLSDSLCSFTCCKVC</sequence>